<dbReference type="Proteomes" id="UP000198263">
    <property type="component" value="Unassembled WGS sequence"/>
</dbReference>
<keyword evidence="3" id="KW-1185">Reference proteome</keyword>
<protein>
    <recommendedName>
        <fullName evidence="4">Lipoprotein</fullName>
    </recommendedName>
</protein>
<organism evidence="2 3">
    <name type="scientific">Caballeronia concitans</name>
    <dbReference type="NCBI Taxonomy" id="1777133"/>
    <lineage>
        <taxon>Bacteria</taxon>
        <taxon>Pseudomonadati</taxon>
        <taxon>Pseudomonadota</taxon>
        <taxon>Betaproteobacteria</taxon>
        <taxon>Burkholderiales</taxon>
        <taxon>Burkholderiaceae</taxon>
        <taxon>Caballeronia</taxon>
    </lineage>
</organism>
<sequence>MRKIVANCLAACFTLGLASCVTTDDALLKTVPIGSGTSTLATLDFVRCVKQQWTPLGAPVREYGLGADSLAVSVKGKGGASTVLVVAQPAARGTGYTLYGDIAASRYVTATHACD</sequence>
<name>A0A658QW92_9BURK</name>
<evidence type="ECO:0000313" key="2">
    <source>
        <dbReference type="EMBL" id="SAL27925.1"/>
    </source>
</evidence>
<proteinExistence type="predicted"/>
<feature type="signal peptide" evidence="1">
    <location>
        <begin position="1"/>
        <end position="18"/>
    </location>
</feature>
<gene>
    <name evidence="2" type="ORF">AWB72_02241</name>
</gene>
<reference evidence="2 3" key="1">
    <citation type="submission" date="2016-01" db="EMBL/GenBank/DDBJ databases">
        <authorList>
            <person name="Peeters C."/>
        </authorList>
    </citation>
    <scope>NUCLEOTIDE SEQUENCE [LARGE SCALE GENOMIC DNA]</scope>
    <source>
        <strain evidence="2">LMG 29315</strain>
    </source>
</reference>
<evidence type="ECO:0000313" key="3">
    <source>
        <dbReference type="Proteomes" id="UP000198263"/>
    </source>
</evidence>
<dbReference type="AlphaFoldDB" id="A0A658QW92"/>
<dbReference type="EMBL" id="FCNV02000003">
    <property type="protein sequence ID" value="SAL27925.1"/>
    <property type="molecule type" value="Genomic_DNA"/>
</dbReference>
<dbReference type="PROSITE" id="PS51257">
    <property type="entry name" value="PROKAR_LIPOPROTEIN"/>
    <property type="match status" value="1"/>
</dbReference>
<dbReference type="OrthoDB" id="9131441at2"/>
<keyword evidence="1" id="KW-0732">Signal</keyword>
<comment type="caution">
    <text evidence="2">The sequence shown here is derived from an EMBL/GenBank/DDBJ whole genome shotgun (WGS) entry which is preliminary data.</text>
</comment>
<accession>A0A658QW92</accession>
<evidence type="ECO:0000256" key="1">
    <source>
        <dbReference type="SAM" id="SignalP"/>
    </source>
</evidence>
<evidence type="ECO:0008006" key="4">
    <source>
        <dbReference type="Google" id="ProtNLM"/>
    </source>
</evidence>
<feature type="chain" id="PRO_5025008170" description="Lipoprotein" evidence="1">
    <location>
        <begin position="19"/>
        <end position="115"/>
    </location>
</feature>